<dbReference type="InterPro" id="IPR027951">
    <property type="entry name" value="Nepro_N"/>
</dbReference>
<evidence type="ECO:0000313" key="4">
    <source>
        <dbReference type="Proteomes" id="UP000789375"/>
    </source>
</evidence>
<dbReference type="Proteomes" id="UP000789375">
    <property type="component" value="Unassembled WGS sequence"/>
</dbReference>
<protein>
    <submittedName>
        <fullName evidence="3">1412_t:CDS:1</fullName>
    </submittedName>
</protein>
<dbReference type="EMBL" id="CAJVPP010002166">
    <property type="protein sequence ID" value="CAG8589937.1"/>
    <property type="molecule type" value="Genomic_DNA"/>
</dbReference>
<organism evidence="3 4">
    <name type="scientific">Funneliformis mosseae</name>
    <name type="common">Endomycorrhizal fungus</name>
    <name type="synonym">Glomus mosseae</name>
    <dbReference type="NCBI Taxonomy" id="27381"/>
    <lineage>
        <taxon>Eukaryota</taxon>
        <taxon>Fungi</taxon>
        <taxon>Fungi incertae sedis</taxon>
        <taxon>Mucoromycota</taxon>
        <taxon>Glomeromycotina</taxon>
        <taxon>Glomeromycetes</taxon>
        <taxon>Glomerales</taxon>
        <taxon>Glomeraceae</taxon>
        <taxon>Funneliformis</taxon>
    </lineage>
</organism>
<feature type="region of interest" description="Disordered" evidence="1">
    <location>
        <begin position="72"/>
        <end position="99"/>
    </location>
</feature>
<name>A0A9N9GB32_FUNMO</name>
<dbReference type="PANTHER" id="PTHR34786:SF1">
    <property type="entry name" value="OS09G0504900 PROTEIN"/>
    <property type="match status" value="1"/>
</dbReference>
<reference evidence="3" key="1">
    <citation type="submission" date="2021-06" db="EMBL/GenBank/DDBJ databases">
        <authorList>
            <person name="Kallberg Y."/>
            <person name="Tangrot J."/>
            <person name="Rosling A."/>
        </authorList>
    </citation>
    <scope>NUCLEOTIDE SEQUENCE</scope>
    <source>
        <strain evidence="3">87-6 pot B 2015</strain>
    </source>
</reference>
<evidence type="ECO:0000256" key="1">
    <source>
        <dbReference type="SAM" id="MobiDB-lite"/>
    </source>
</evidence>
<dbReference type="Pfam" id="PF14780">
    <property type="entry name" value="NEPRO_N"/>
    <property type="match status" value="1"/>
</dbReference>
<feature type="compositionally biased region" description="Basic and acidic residues" evidence="1">
    <location>
        <begin position="35"/>
        <end position="57"/>
    </location>
</feature>
<dbReference type="PANTHER" id="PTHR34786">
    <property type="entry name" value="OS09G0504900 PROTEIN"/>
    <property type="match status" value="1"/>
</dbReference>
<evidence type="ECO:0000259" key="2">
    <source>
        <dbReference type="Pfam" id="PF14780"/>
    </source>
</evidence>
<evidence type="ECO:0000313" key="3">
    <source>
        <dbReference type="EMBL" id="CAG8589937.1"/>
    </source>
</evidence>
<sequence length="381" mass="44041">MVIKRKLRNSSSNTSVPVPEVKPEETTTPSPTPLKVERRGRPRKPDNGEEVTNEKPLKVSRTIENFKIITFNPKGTSSGKGKEKEATCSPTEFPSEPVYNEPIPQYDSNFVEVPEGNNILQNPKNARPRKWIRRKVVIKTTGAEIAVPVWYSNQVSLYTIRYVSKPIQIFFPREALCSSSLSNQIHLSSFNQLTSQVIIFQKNELWDEANILERLYYKNKNQHQRSIYFRKIVEIRRMLKRIKEMEINVLMSEFIGNFYSTKISGKAQNTWDQVPSQEMVVFVMNRLICVAFLMNKALGTFIDTFEYLSTFNALLRQTEFMSFALTCLAILARLNILTRVLLQEIKKCYGLLKNWVKSFPRSSSTSQTDFDNEINKLPECL</sequence>
<comment type="caution">
    <text evidence="3">The sequence shown here is derived from an EMBL/GenBank/DDBJ whole genome shotgun (WGS) entry which is preliminary data.</text>
</comment>
<dbReference type="AlphaFoldDB" id="A0A9N9GB32"/>
<feature type="region of interest" description="Disordered" evidence="1">
    <location>
        <begin position="1"/>
        <end position="57"/>
    </location>
</feature>
<gene>
    <name evidence="3" type="ORF">FMOSSE_LOCUS8384</name>
</gene>
<feature type="domain" description="Nucleolus and neural progenitor protein-like N-terminal" evidence="2">
    <location>
        <begin position="175"/>
        <end position="350"/>
    </location>
</feature>
<keyword evidence="4" id="KW-1185">Reference proteome</keyword>
<accession>A0A9N9GB32</accession>
<proteinExistence type="predicted"/>